<dbReference type="PANTHER" id="PTHR24057:SF5">
    <property type="entry name" value="SHAGGY-RELATED PROTEIN KINASE IOTA-RELATED"/>
    <property type="match status" value="1"/>
</dbReference>
<dbReference type="Proteomes" id="UP000639772">
    <property type="component" value="Chromosome 10"/>
</dbReference>
<evidence type="ECO:0000256" key="5">
    <source>
        <dbReference type="ARBA" id="ARBA00022840"/>
    </source>
</evidence>
<gene>
    <name evidence="7" type="ORF">HPP92_019613</name>
</gene>
<dbReference type="GO" id="GO:0009742">
    <property type="term" value="P:brassinosteroid mediated signaling pathway"/>
    <property type="evidence" value="ECO:0007669"/>
    <property type="project" value="TreeGrafter"/>
</dbReference>
<dbReference type="InterPro" id="IPR050591">
    <property type="entry name" value="GSK-3"/>
</dbReference>
<evidence type="ECO:0000256" key="2">
    <source>
        <dbReference type="ARBA" id="ARBA00022679"/>
    </source>
</evidence>
<dbReference type="GO" id="GO:0005737">
    <property type="term" value="C:cytoplasm"/>
    <property type="evidence" value="ECO:0007669"/>
    <property type="project" value="TreeGrafter"/>
</dbReference>
<dbReference type="GO" id="GO:0004674">
    <property type="term" value="F:protein serine/threonine kinase activity"/>
    <property type="evidence" value="ECO:0007669"/>
    <property type="project" value="UniProtKB-KW"/>
</dbReference>
<evidence type="ECO:0000256" key="6">
    <source>
        <dbReference type="SAM" id="MobiDB-lite"/>
    </source>
</evidence>
<organism evidence="7 8">
    <name type="scientific">Vanilla planifolia</name>
    <name type="common">Vanilla</name>
    <dbReference type="NCBI Taxonomy" id="51239"/>
    <lineage>
        <taxon>Eukaryota</taxon>
        <taxon>Viridiplantae</taxon>
        <taxon>Streptophyta</taxon>
        <taxon>Embryophyta</taxon>
        <taxon>Tracheophyta</taxon>
        <taxon>Spermatophyta</taxon>
        <taxon>Magnoliopsida</taxon>
        <taxon>Liliopsida</taxon>
        <taxon>Asparagales</taxon>
        <taxon>Orchidaceae</taxon>
        <taxon>Vanilloideae</taxon>
        <taxon>Vanilleae</taxon>
        <taxon>Vanilla</taxon>
    </lineage>
</organism>
<protein>
    <submittedName>
        <fullName evidence="7">Uncharacterized protein</fullName>
    </submittedName>
</protein>
<name>A0A835Q9B4_VANPL</name>
<dbReference type="AlphaFoldDB" id="A0A835Q9B4"/>
<proteinExistence type="predicted"/>
<keyword evidence="5" id="KW-0067">ATP-binding</keyword>
<dbReference type="GO" id="GO:0005524">
    <property type="term" value="F:ATP binding"/>
    <property type="evidence" value="ECO:0007669"/>
    <property type="project" value="UniProtKB-KW"/>
</dbReference>
<evidence type="ECO:0000256" key="3">
    <source>
        <dbReference type="ARBA" id="ARBA00022741"/>
    </source>
</evidence>
<keyword evidence="1" id="KW-0723">Serine/threonine-protein kinase</keyword>
<keyword evidence="3" id="KW-0547">Nucleotide-binding</keyword>
<dbReference type="GO" id="GO:0030154">
    <property type="term" value="P:cell differentiation"/>
    <property type="evidence" value="ECO:0007669"/>
    <property type="project" value="TreeGrafter"/>
</dbReference>
<keyword evidence="2" id="KW-0808">Transferase</keyword>
<dbReference type="EMBL" id="JADCNM010000010">
    <property type="protein sequence ID" value="KAG0465449.1"/>
    <property type="molecule type" value="Genomic_DNA"/>
</dbReference>
<dbReference type="PANTHER" id="PTHR24057">
    <property type="entry name" value="GLYCOGEN SYNTHASE KINASE-3 ALPHA"/>
    <property type="match status" value="1"/>
</dbReference>
<evidence type="ECO:0000313" key="7">
    <source>
        <dbReference type="EMBL" id="KAG0465449.1"/>
    </source>
</evidence>
<comment type="caution">
    <text evidence="7">The sequence shown here is derived from an EMBL/GenBank/DDBJ whole genome shotgun (WGS) entry which is preliminary data.</text>
</comment>
<sequence length="197" mass="22472">MTTMARICHQCVSGAIKQQNVDIDFKIDKTAIVHVGLGKGLRTEETTREERRGEKKRRRANSGCLRRGLEMASLPLGPHNPQEHEMTQRLTLVGRRQRRRKEWPVAGHIISTTIGGKNGEAKQTVSYIAERVVGDWIFGIVFQVPLSFLKHYSNASQRYPLIYVKLYMYQVDPTHKLSFVIFSGAKVLLVNDLEKVK</sequence>
<evidence type="ECO:0000313" key="8">
    <source>
        <dbReference type="Proteomes" id="UP000639772"/>
    </source>
</evidence>
<accession>A0A835Q9B4</accession>
<evidence type="ECO:0000256" key="4">
    <source>
        <dbReference type="ARBA" id="ARBA00022777"/>
    </source>
</evidence>
<reference evidence="7 8" key="1">
    <citation type="journal article" date="2020" name="Nat. Food">
        <title>A phased Vanilla planifolia genome enables genetic improvement of flavour and production.</title>
        <authorList>
            <person name="Hasing T."/>
            <person name="Tang H."/>
            <person name="Brym M."/>
            <person name="Khazi F."/>
            <person name="Huang T."/>
            <person name="Chambers A.H."/>
        </authorList>
    </citation>
    <scope>NUCLEOTIDE SEQUENCE [LARGE SCALE GENOMIC DNA]</scope>
    <source>
        <tissue evidence="7">Leaf</tissue>
    </source>
</reference>
<evidence type="ECO:0000256" key="1">
    <source>
        <dbReference type="ARBA" id="ARBA00022527"/>
    </source>
</evidence>
<feature type="compositionally biased region" description="Basic and acidic residues" evidence="6">
    <location>
        <begin position="42"/>
        <end position="53"/>
    </location>
</feature>
<feature type="region of interest" description="Disordered" evidence="6">
    <location>
        <begin position="42"/>
        <end position="62"/>
    </location>
</feature>
<keyword evidence="4" id="KW-0418">Kinase</keyword>
<dbReference type="OrthoDB" id="1728022at2759"/>
<dbReference type="GO" id="GO:0005634">
    <property type="term" value="C:nucleus"/>
    <property type="evidence" value="ECO:0007669"/>
    <property type="project" value="TreeGrafter"/>
</dbReference>